<gene>
    <name evidence="6" type="ORF">D0B03_04165</name>
</gene>
<dbReference type="PROSITE" id="PS51898">
    <property type="entry name" value="TYR_RECOMBINASE"/>
    <property type="match status" value="1"/>
</dbReference>
<evidence type="ECO:0000256" key="1">
    <source>
        <dbReference type="ARBA" id="ARBA00008857"/>
    </source>
</evidence>
<dbReference type="GO" id="GO:0003677">
    <property type="term" value="F:DNA binding"/>
    <property type="evidence" value="ECO:0007669"/>
    <property type="project" value="UniProtKB-KW"/>
</dbReference>
<proteinExistence type="inferred from homology"/>
<evidence type="ECO:0000313" key="6">
    <source>
        <dbReference type="EMBL" id="EAL8903508.1"/>
    </source>
</evidence>
<comment type="caution">
    <text evidence="6">The sequence shown here is derived from an EMBL/GenBank/DDBJ whole genome shotgun (WGS) entry which is preliminary data.</text>
</comment>
<name>A0A5L4PJR4_CAMUP</name>
<dbReference type="PANTHER" id="PTHR30629:SF2">
    <property type="entry name" value="PROPHAGE INTEGRASE INTS-RELATED"/>
    <property type="match status" value="1"/>
</dbReference>
<dbReference type="Pfam" id="PF13356">
    <property type="entry name" value="Arm-DNA-bind_3"/>
    <property type="match status" value="1"/>
</dbReference>
<keyword evidence="4" id="KW-0233">DNA recombination</keyword>
<keyword evidence="2" id="KW-0229">DNA integration</keyword>
<dbReference type="Gene3D" id="1.10.443.10">
    <property type="entry name" value="Intergrase catalytic core"/>
    <property type="match status" value="1"/>
</dbReference>
<evidence type="ECO:0000259" key="5">
    <source>
        <dbReference type="PROSITE" id="PS51898"/>
    </source>
</evidence>
<dbReference type="InterPro" id="IPR025166">
    <property type="entry name" value="Integrase_DNA_bind_dom"/>
</dbReference>
<dbReference type="GO" id="GO:0006310">
    <property type="term" value="P:DNA recombination"/>
    <property type="evidence" value="ECO:0007669"/>
    <property type="project" value="UniProtKB-KW"/>
</dbReference>
<dbReference type="CDD" id="cd00801">
    <property type="entry name" value="INT_P4_C"/>
    <property type="match status" value="1"/>
</dbReference>
<reference evidence="6" key="1">
    <citation type="submission" date="2018-08" db="EMBL/GenBank/DDBJ databases">
        <authorList>
            <consortium name="PulseNet: The National Subtyping Network for Foodborne Disease Surveillance"/>
            <person name="Tarr C.L."/>
            <person name="Trees E."/>
            <person name="Katz L.S."/>
            <person name="Carleton-Romer H.A."/>
            <person name="Stroika S."/>
            <person name="Kucerova Z."/>
            <person name="Roache K.F."/>
            <person name="Sabol A.L."/>
            <person name="Besser J."/>
            <person name="Gerner-Smidt P."/>
        </authorList>
    </citation>
    <scope>NUCLEOTIDE SEQUENCE</scope>
    <source>
        <strain evidence="6">PNUSAC005770</strain>
    </source>
</reference>
<comment type="similarity">
    <text evidence="1">Belongs to the 'phage' integrase family.</text>
</comment>
<evidence type="ECO:0000256" key="3">
    <source>
        <dbReference type="ARBA" id="ARBA00023125"/>
    </source>
</evidence>
<dbReference type="AlphaFoldDB" id="A0A5L4PJR4"/>
<accession>A0A5L4PJR4</accession>
<dbReference type="InterPro" id="IPR010998">
    <property type="entry name" value="Integrase_recombinase_N"/>
</dbReference>
<evidence type="ECO:0000256" key="2">
    <source>
        <dbReference type="ARBA" id="ARBA00022908"/>
    </source>
</evidence>
<dbReference type="SUPFAM" id="SSF56349">
    <property type="entry name" value="DNA breaking-rejoining enzymes"/>
    <property type="match status" value="1"/>
</dbReference>
<dbReference type="GO" id="GO:0015074">
    <property type="term" value="P:DNA integration"/>
    <property type="evidence" value="ECO:0007669"/>
    <property type="project" value="UniProtKB-KW"/>
</dbReference>
<feature type="domain" description="Tyr recombinase" evidence="5">
    <location>
        <begin position="200"/>
        <end position="386"/>
    </location>
</feature>
<sequence length="400" mass="47119">MLSQKDLDKLEVRDSSYLICLGEPKQLYVKIHPNGRKVFQIREQKYKVYKSIGEYKKELLNLAQARQKATEILQKIHKGEYVGNDFKNITLEVAYNYYFETIGQRLAKTTCLKLESTYNKYIASSLNEIPINELNKQDFIPIFDFIYKKNLRETLMRIINFLCRILELQKHRETLKTNIILDLKDLAKYYQTLFGKKETKHYKAIVEEKEIKVLLLNLKEYSQSPNINPNVVNGIYFTLLTAQRAKNIRFAKWEEIDFENNLWIIKAKDMKISNNGDNIIPLNDYALEILKIQKILNGNKEYIFTNYRSVLSGNFAVGFFKKYNLSHSLHGFRSTFKSICVEKSDELMKLGISEKIVEMILHHTKGDGVERAYNRAKAVELRRLLMYWYGEYLNSLCPFD</sequence>
<evidence type="ECO:0000256" key="4">
    <source>
        <dbReference type="ARBA" id="ARBA00023172"/>
    </source>
</evidence>
<dbReference type="InterPro" id="IPR038488">
    <property type="entry name" value="Integrase_DNA-bd_sf"/>
</dbReference>
<dbReference type="PANTHER" id="PTHR30629">
    <property type="entry name" value="PROPHAGE INTEGRASE"/>
    <property type="match status" value="1"/>
</dbReference>
<dbReference type="EMBL" id="AACSBQ010000013">
    <property type="protein sequence ID" value="EAL8903508.1"/>
    <property type="molecule type" value="Genomic_DNA"/>
</dbReference>
<dbReference type="InterPro" id="IPR013762">
    <property type="entry name" value="Integrase-like_cat_sf"/>
</dbReference>
<keyword evidence="3" id="KW-0238">DNA-binding</keyword>
<dbReference type="InterPro" id="IPR050808">
    <property type="entry name" value="Phage_Integrase"/>
</dbReference>
<organism evidence="6">
    <name type="scientific">Campylobacter upsaliensis</name>
    <dbReference type="NCBI Taxonomy" id="28080"/>
    <lineage>
        <taxon>Bacteria</taxon>
        <taxon>Pseudomonadati</taxon>
        <taxon>Campylobacterota</taxon>
        <taxon>Epsilonproteobacteria</taxon>
        <taxon>Campylobacterales</taxon>
        <taxon>Campylobacteraceae</taxon>
        <taxon>Campylobacter</taxon>
    </lineage>
</organism>
<dbReference type="Pfam" id="PF00589">
    <property type="entry name" value="Phage_integrase"/>
    <property type="match status" value="1"/>
</dbReference>
<dbReference type="Gene3D" id="3.30.160.390">
    <property type="entry name" value="Integrase, DNA-binding domain"/>
    <property type="match status" value="1"/>
</dbReference>
<dbReference type="Gene3D" id="1.10.150.130">
    <property type="match status" value="1"/>
</dbReference>
<dbReference type="InterPro" id="IPR011010">
    <property type="entry name" value="DNA_brk_join_enz"/>
</dbReference>
<protein>
    <submittedName>
        <fullName evidence="6">Site-specific integrase</fullName>
    </submittedName>
</protein>
<dbReference type="InterPro" id="IPR002104">
    <property type="entry name" value="Integrase_catalytic"/>
</dbReference>